<evidence type="ECO:0000313" key="2">
    <source>
        <dbReference type="Proteomes" id="UP000825729"/>
    </source>
</evidence>
<gene>
    <name evidence="1" type="ORF">H6P81_010867</name>
</gene>
<evidence type="ECO:0008006" key="3">
    <source>
        <dbReference type="Google" id="ProtNLM"/>
    </source>
</evidence>
<sequence length="80" mass="9261">MSFLSVVRPCCRPKREVTERQKSELADILRETDLPWATVKACRAVRRFDTNKNGKIDGGKEMKALKEYAEKHWGINLPKD</sequence>
<reference evidence="1 2" key="1">
    <citation type="submission" date="2021-07" db="EMBL/GenBank/DDBJ databases">
        <title>The Aristolochia fimbriata genome: insights into angiosperm evolution, floral development and chemical biosynthesis.</title>
        <authorList>
            <person name="Jiao Y."/>
        </authorList>
    </citation>
    <scope>NUCLEOTIDE SEQUENCE [LARGE SCALE GENOMIC DNA]</scope>
    <source>
        <strain evidence="1">IBCAS-2021</strain>
        <tissue evidence="1">Leaf</tissue>
    </source>
</reference>
<dbReference type="Proteomes" id="UP000825729">
    <property type="component" value="Unassembled WGS sequence"/>
</dbReference>
<protein>
    <recommendedName>
        <fullName evidence="3">EF-hand domain-containing protein</fullName>
    </recommendedName>
</protein>
<organism evidence="1 2">
    <name type="scientific">Aristolochia fimbriata</name>
    <name type="common">White veined hardy Dutchman's pipe vine</name>
    <dbReference type="NCBI Taxonomy" id="158543"/>
    <lineage>
        <taxon>Eukaryota</taxon>
        <taxon>Viridiplantae</taxon>
        <taxon>Streptophyta</taxon>
        <taxon>Embryophyta</taxon>
        <taxon>Tracheophyta</taxon>
        <taxon>Spermatophyta</taxon>
        <taxon>Magnoliopsida</taxon>
        <taxon>Magnoliidae</taxon>
        <taxon>Piperales</taxon>
        <taxon>Aristolochiaceae</taxon>
        <taxon>Aristolochia</taxon>
    </lineage>
</organism>
<name>A0AAV7ETC9_ARIFI</name>
<dbReference type="EMBL" id="JAINDJ010000004">
    <property type="protein sequence ID" value="KAG9450902.1"/>
    <property type="molecule type" value="Genomic_DNA"/>
</dbReference>
<comment type="caution">
    <text evidence="1">The sequence shown here is derived from an EMBL/GenBank/DDBJ whole genome shotgun (WGS) entry which is preliminary data.</text>
</comment>
<keyword evidence="2" id="KW-1185">Reference proteome</keyword>
<dbReference type="AlphaFoldDB" id="A0AAV7ETC9"/>
<accession>A0AAV7ETC9</accession>
<evidence type="ECO:0000313" key="1">
    <source>
        <dbReference type="EMBL" id="KAG9450902.1"/>
    </source>
</evidence>
<proteinExistence type="predicted"/>